<protein>
    <submittedName>
        <fullName evidence="2">Uncharacterized protein</fullName>
    </submittedName>
</protein>
<feature type="compositionally biased region" description="Polar residues" evidence="1">
    <location>
        <begin position="36"/>
        <end position="45"/>
    </location>
</feature>
<dbReference type="AlphaFoldDB" id="A0AA38VLH9"/>
<evidence type="ECO:0000256" key="1">
    <source>
        <dbReference type="SAM" id="MobiDB-lite"/>
    </source>
</evidence>
<proteinExistence type="predicted"/>
<organism evidence="2 3">
    <name type="scientific">Pleurostoma richardsiae</name>
    <dbReference type="NCBI Taxonomy" id="41990"/>
    <lineage>
        <taxon>Eukaryota</taxon>
        <taxon>Fungi</taxon>
        <taxon>Dikarya</taxon>
        <taxon>Ascomycota</taxon>
        <taxon>Pezizomycotina</taxon>
        <taxon>Sordariomycetes</taxon>
        <taxon>Sordariomycetidae</taxon>
        <taxon>Calosphaeriales</taxon>
        <taxon>Pleurostomataceae</taxon>
        <taxon>Pleurostoma</taxon>
    </lineage>
</organism>
<feature type="region of interest" description="Disordered" evidence="1">
    <location>
        <begin position="177"/>
        <end position="348"/>
    </location>
</feature>
<feature type="compositionally biased region" description="Low complexity" evidence="1">
    <location>
        <begin position="177"/>
        <end position="193"/>
    </location>
</feature>
<accession>A0AA38VLH9</accession>
<feature type="compositionally biased region" description="Basic and acidic residues" evidence="1">
    <location>
        <begin position="202"/>
        <end position="218"/>
    </location>
</feature>
<dbReference type="Proteomes" id="UP001174694">
    <property type="component" value="Unassembled WGS sequence"/>
</dbReference>
<evidence type="ECO:0000313" key="2">
    <source>
        <dbReference type="EMBL" id="KAJ9133887.1"/>
    </source>
</evidence>
<feature type="compositionally biased region" description="Basic residues" evidence="1">
    <location>
        <begin position="20"/>
        <end position="30"/>
    </location>
</feature>
<sequence>MIRWILRQLSSTLEILQKKMAPKKRRRKGAPPRSILPSTTQGTSSERTRRMWKQASRYCDELVNSVFEKHGEIALVLYAIFAVKDYLLRPLIEVRETQRPQVILETTRQFAELLQNKTTFASLREIPVLYPLSASSALSKRSHAEVCEMLGLNGLAKMKIEPSLALDLGDFLARVDTSPSSCVDTSPSSSGDVTSDEDSEVDEHSTDGSEGAQQHDGEQGVDSVPASTQDLNEDAAQDNNSPLTTNSTDDGSKVGSDGEDAHPEMGSGLTGGIQGYTPRTAGDSTIQADLPTPSNPDLGTENTADLSTGKTSARSLGAAHMIAEADKNVPARPNSEGGLGRDMEGGDVDWDNYCIDPSWLSK</sequence>
<keyword evidence="3" id="KW-1185">Reference proteome</keyword>
<feature type="compositionally biased region" description="Polar residues" evidence="1">
    <location>
        <begin position="295"/>
        <end position="314"/>
    </location>
</feature>
<feature type="compositionally biased region" description="Polar residues" evidence="1">
    <location>
        <begin position="237"/>
        <end position="249"/>
    </location>
</feature>
<evidence type="ECO:0000313" key="3">
    <source>
        <dbReference type="Proteomes" id="UP001174694"/>
    </source>
</evidence>
<reference evidence="2" key="1">
    <citation type="submission" date="2022-07" db="EMBL/GenBank/DDBJ databases">
        <title>Fungi with potential for degradation of polypropylene.</title>
        <authorList>
            <person name="Gostincar C."/>
        </authorList>
    </citation>
    <scope>NUCLEOTIDE SEQUENCE</scope>
    <source>
        <strain evidence="2">EXF-13308</strain>
    </source>
</reference>
<comment type="caution">
    <text evidence="2">The sequence shown here is derived from an EMBL/GenBank/DDBJ whole genome shotgun (WGS) entry which is preliminary data.</text>
</comment>
<feature type="region of interest" description="Disordered" evidence="1">
    <location>
        <begin position="20"/>
        <end position="49"/>
    </location>
</feature>
<name>A0AA38VLH9_9PEZI</name>
<dbReference type="EMBL" id="JANBVO010000047">
    <property type="protein sequence ID" value="KAJ9133887.1"/>
    <property type="molecule type" value="Genomic_DNA"/>
</dbReference>
<gene>
    <name evidence="2" type="ORF">NKR23_g10450</name>
</gene>